<keyword evidence="1" id="KW-0732">Signal</keyword>
<dbReference type="Proteomes" id="UP001595818">
    <property type="component" value="Unassembled WGS sequence"/>
</dbReference>
<keyword evidence="3" id="KW-1185">Reference proteome</keyword>
<dbReference type="EMBL" id="JBHSJJ010000004">
    <property type="protein sequence ID" value="MFC4871670.1"/>
    <property type="molecule type" value="Genomic_DNA"/>
</dbReference>
<comment type="caution">
    <text evidence="2">The sequence shown here is derived from an EMBL/GenBank/DDBJ whole genome shotgun (WGS) entry which is preliminary data.</text>
</comment>
<dbReference type="Pfam" id="PF09601">
    <property type="entry name" value="DUF2459"/>
    <property type="match status" value="1"/>
</dbReference>
<dbReference type="RefSeq" id="WP_377063364.1">
    <property type="nucleotide sequence ID" value="NZ_JBHSJJ010000004.1"/>
</dbReference>
<feature type="signal peptide" evidence="1">
    <location>
        <begin position="1"/>
        <end position="22"/>
    </location>
</feature>
<organism evidence="2 3">
    <name type="scientific">Negadavirga shengliensis</name>
    <dbReference type="NCBI Taxonomy" id="1389218"/>
    <lineage>
        <taxon>Bacteria</taxon>
        <taxon>Pseudomonadati</taxon>
        <taxon>Bacteroidota</taxon>
        <taxon>Cytophagia</taxon>
        <taxon>Cytophagales</taxon>
        <taxon>Cyclobacteriaceae</taxon>
        <taxon>Negadavirga</taxon>
    </lineage>
</organism>
<feature type="chain" id="PRO_5046831722" evidence="1">
    <location>
        <begin position="23"/>
        <end position="214"/>
    </location>
</feature>
<name>A0ABV9T057_9BACT</name>
<protein>
    <submittedName>
        <fullName evidence="2">DUF2459 domain-containing protein</fullName>
    </submittedName>
</protein>
<dbReference type="InterPro" id="IPR011727">
    <property type="entry name" value="CHP02117"/>
</dbReference>
<sequence>MFRILIFFGLHSLCLLDPGALAQNKTAENKHVIFVSSIGWHTGIVVPTYSLPDSIWKSAGDYADMDYLEVGWGDADFYTHDGFNLWYTFKAVFWPTSSVLHINPIPQEVASYYTDTRVVRIELEDEQFHQLSRYLFDALAMDESGKIVPYQEGIYPKSYFYRGSSRYYFPNNSNVWVARAIRRAGLPIWPVWHQTTGSVLNKMEKFGILVVDKE</sequence>
<evidence type="ECO:0000313" key="3">
    <source>
        <dbReference type="Proteomes" id="UP001595818"/>
    </source>
</evidence>
<accession>A0ABV9T057</accession>
<gene>
    <name evidence="2" type="ORF">ACFPFU_08230</name>
</gene>
<evidence type="ECO:0000313" key="2">
    <source>
        <dbReference type="EMBL" id="MFC4871670.1"/>
    </source>
</evidence>
<reference evidence="3" key="1">
    <citation type="journal article" date="2019" name="Int. J. Syst. Evol. Microbiol.">
        <title>The Global Catalogue of Microorganisms (GCM) 10K type strain sequencing project: providing services to taxonomists for standard genome sequencing and annotation.</title>
        <authorList>
            <consortium name="The Broad Institute Genomics Platform"/>
            <consortium name="The Broad Institute Genome Sequencing Center for Infectious Disease"/>
            <person name="Wu L."/>
            <person name="Ma J."/>
        </authorList>
    </citation>
    <scope>NUCLEOTIDE SEQUENCE [LARGE SCALE GENOMIC DNA]</scope>
    <source>
        <strain evidence="3">CGMCC 4.7466</strain>
    </source>
</reference>
<proteinExistence type="predicted"/>
<evidence type="ECO:0000256" key="1">
    <source>
        <dbReference type="SAM" id="SignalP"/>
    </source>
</evidence>